<keyword evidence="8 9" id="KW-0472">Membrane</keyword>
<comment type="subunit">
    <text evidence="9">The Tat system comprises two distinct complexes: a TatABC complex, containing multiple copies of TatA, TatB and TatC subunits, and a separate TatA complex, containing only TatA subunits. Substrates initially bind to the TatABC complex, which probably triggers association of the separate TatA complex to form the active translocon.</text>
</comment>
<evidence type="ECO:0000313" key="13">
    <source>
        <dbReference type="Proteomes" id="UP001248581"/>
    </source>
</evidence>
<accession>A0ABY9TKN7</accession>
<keyword evidence="3 9" id="KW-1003">Cell membrane</keyword>
<dbReference type="NCBIfam" id="TIGR01410">
    <property type="entry name" value="tatB"/>
    <property type="match status" value="1"/>
</dbReference>
<keyword evidence="13" id="KW-1185">Reference proteome</keyword>
<feature type="region of interest" description="Disordered" evidence="10">
    <location>
        <begin position="82"/>
        <end position="122"/>
    </location>
</feature>
<dbReference type="EMBL" id="CP134146">
    <property type="protein sequence ID" value="WNC68330.1"/>
    <property type="molecule type" value="Genomic_DNA"/>
</dbReference>
<sequence>MFDIGFWELTVIAVMGLIVLGPERLPTAIRSIRGWIKNIKQFSSSVQTELKEELRIHELHENLKKAEQQGLKDLAPELQESVDSLKAAAQEATRPYAKDSDDTKLNDRATTHKPESDVNNDK</sequence>
<keyword evidence="7 9" id="KW-0811">Translocation</keyword>
<name>A0ABY9TKN7_9GAMM</name>
<evidence type="ECO:0000256" key="2">
    <source>
        <dbReference type="ARBA" id="ARBA00022448"/>
    </source>
</evidence>
<dbReference type="Pfam" id="PF02416">
    <property type="entry name" value="TatA_B_E"/>
    <property type="match status" value="1"/>
</dbReference>
<feature type="transmembrane region" description="Helical" evidence="11">
    <location>
        <begin position="6"/>
        <end position="25"/>
    </location>
</feature>
<dbReference type="InterPro" id="IPR018448">
    <property type="entry name" value="TatB"/>
</dbReference>
<keyword evidence="6 9" id="KW-1133">Transmembrane helix</keyword>
<dbReference type="PANTHER" id="PTHR33162:SF1">
    <property type="entry name" value="SEC-INDEPENDENT PROTEIN TRANSLOCASE PROTEIN TATA, CHLOROPLASTIC"/>
    <property type="match status" value="1"/>
</dbReference>
<evidence type="ECO:0000256" key="8">
    <source>
        <dbReference type="ARBA" id="ARBA00023136"/>
    </source>
</evidence>
<comment type="subcellular location">
    <subcellularLocation>
        <location evidence="9">Cell membrane</location>
        <topology evidence="9">Single-pass membrane protein</topology>
    </subcellularLocation>
    <subcellularLocation>
        <location evidence="1">Membrane</location>
        <topology evidence="1">Single-pass membrane protein</topology>
    </subcellularLocation>
</comment>
<comment type="function">
    <text evidence="9">Part of the twin-arginine translocation (Tat) system that transports large folded proteins containing a characteristic twin-arginine motif in their signal peptide across membranes. Together with TatC, TatB is part of a receptor directly interacting with Tat signal peptides. TatB may form an oligomeric binding site that transiently accommodates folded Tat precursor proteins before their translocation.</text>
</comment>
<feature type="compositionally biased region" description="Basic and acidic residues" evidence="10">
    <location>
        <begin position="96"/>
        <end position="122"/>
    </location>
</feature>
<evidence type="ECO:0000313" key="12">
    <source>
        <dbReference type="EMBL" id="WNC68330.1"/>
    </source>
</evidence>
<evidence type="ECO:0000256" key="6">
    <source>
        <dbReference type="ARBA" id="ARBA00022989"/>
    </source>
</evidence>
<proteinExistence type="inferred from homology"/>
<organism evidence="12 13">
    <name type="scientific">Thalassotalea nanhaiensis</name>
    <dbReference type="NCBI Taxonomy" id="3065648"/>
    <lineage>
        <taxon>Bacteria</taxon>
        <taxon>Pseudomonadati</taxon>
        <taxon>Pseudomonadota</taxon>
        <taxon>Gammaproteobacteria</taxon>
        <taxon>Alteromonadales</taxon>
        <taxon>Colwelliaceae</taxon>
        <taxon>Thalassotalea</taxon>
    </lineage>
</organism>
<evidence type="ECO:0000256" key="9">
    <source>
        <dbReference type="HAMAP-Rule" id="MF_00237"/>
    </source>
</evidence>
<dbReference type="PRINTS" id="PR01506">
    <property type="entry name" value="TATBPROTEIN"/>
</dbReference>
<dbReference type="InterPro" id="IPR003369">
    <property type="entry name" value="TatA/B/E"/>
</dbReference>
<evidence type="ECO:0000256" key="5">
    <source>
        <dbReference type="ARBA" id="ARBA00022927"/>
    </source>
</evidence>
<protein>
    <recommendedName>
        <fullName evidence="9">Sec-independent protein translocase protein TatB</fullName>
    </recommendedName>
</protein>
<evidence type="ECO:0000256" key="11">
    <source>
        <dbReference type="SAM" id="Phobius"/>
    </source>
</evidence>
<dbReference type="HAMAP" id="MF_00237">
    <property type="entry name" value="TatB"/>
    <property type="match status" value="1"/>
</dbReference>
<evidence type="ECO:0000256" key="3">
    <source>
        <dbReference type="ARBA" id="ARBA00022475"/>
    </source>
</evidence>
<dbReference type="RefSeq" id="WP_348387486.1">
    <property type="nucleotide sequence ID" value="NZ_CP134146.1"/>
</dbReference>
<gene>
    <name evidence="9 12" type="primary">tatB</name>
    <name evidence="12" type="ORF">RI845_17650</name>
</gene>
<keyword evidence="2 9" id="KW-0813">Transport</keyword>
<evidence type="ECO:0000256" key="4">
    <source>
        <dbReference type="ARBA" id="ARBA00022692"/>
    </source>
</evidence>
<keyword evidence="5 9" id="KW-0653">Protein transport</keyword>
<reference evidence="13" key="1">
    <citation type="submission" date="2023-09" db="EMBL/GenBank/DDBJ databases">
        <authorList>
            <person name="Li S."/>
            <person name="Li X."/>
            <person name="Zhang C."/>
            <person name="Zhao Z."/>
        </authorList>
    </citation>
    <scope>NUCLEOTIDE SEQUENCE [LARGE SCALE GENOMIC DNA]</scope>
    <source>
        <strain evidence="13">SQ345</strain>
    </source>
</reference>
<comment type="similarity">
    <text evidence="9">Belongs to the TatB family.</text>
</comment>
<dbReference type="Gene3D" id="1.20.5.3310">
    <property type="match status" value="1"/>
</dbReference>
<evidence type="ECO:0000256" key="10">
    <source>
        <dbReference type="SAM" id="MobiDB-lite"/>
    </source>
</evidence>
<evidence type="ECO:0000256" key="1">
    <source>
        <dbReference type="ARBA" id="ARBA00004167"/>
    </source>
</evidence>
<keyword evidence="4 9" id="KW-0812">Transmembrane</keyword>
<evidence type="ECO:0000256" key="7">
    <source>
        <dbReference type="ARBA" id="ARBA00023010"/>
    </source>
</evidence>
<dbReference type="Proteomes" id="UP001248581">
    <property type="component" value="Chromosome"/>
</dbReference>
<dbReference type="PANTHER" id="PTHR33162">
    <property type="entry name" value="SEC-INDEPENDENT PROTEIN TRANSLOCASE PROTEIN TATA, CHLOROPLASTIC"/>
    <property type="match status" value="1"/>
</dbReference>